<name>A0A369J5Q1_HYPMA</name>
<comment type="caution">
    <text evidence="4">The sequence shown here is derived from an EMBL/GenBank/DDBJ whole genome shotgun (WGS) entry which is preliminary data.</text>
</comment>
<keyword evidence="5" id="KW-1185">Reference proteome</keyword>
<dbReference type="PANTHER" id="PTHR39399">
    <property type="entry name" value="PROTEIN ZPS1"/>
    <property type="match status" value="1"/>
</dbReference>
<sequence length="284" mass="31098">MPRIILMFLAILSCSLALAFPLQPRKMNYYTKNIGIHPSCNATQTRQLKKALADTYEIVNVARKYVLANGPEDLLYKKYFGDGDYISVLGAFDGILVSNKEGVLLRCDNIDGNCDQEGWAGHWRGTNATSETVICDLSFEIRRPLEQFCGFGYTVSNDSASYYFATDLMHRLYHIPVITYAKVGHYADSYDECLELAVHNSTWTPFNTHTLQYFAADVYGQEVGAPGIGCSGESALHDHGHEPVTTTAPASTSAASQTTQRSSSAATTAASSCHTHADGEVHCV</sequence>
<dbReference type="Pfam" id="PF13933">
    <property type="entry name" value="HRXXH"/>
    <property type="match status" value="1"/>
</dbReference>
<dbReference type="GO" id="GO:0009277">
    <property type="term" value="C:fungal-type cell wall"/>
    <property type="evidence" value="ECO:0007669"/>
    <property type="project" value="TreeGrafter"/>
</dbReference>
<accession>A0A369J5Q1</accession>
<feature type="signal peptide" evidence="2">
    <location>
        <begin position="1"/>
        <end position="19"/>
    </location>
</feature>
<dbReference type="InParanoid" id="A0A369J5Q1"/>
<evidence type="ECO:0000256" key="2">
    <source>
        <dbReference type="SAM" id="SignalP"/>
    </source>
</evidence>
<protein>
    <submittedName>
        <fullName evidence="4">Antigen 1</fullName>
    </submittedName>
</protein>
<dbReference type="InterPro" id="IPR024079">
    <property type="entry name" value="MetalloPept_cat_dom_sf"/>
</dbReference>
<feature type="compositionally biased region" description="Low complexity" evidence="1">
    <location>
        <begin position="245"/>
        <end position="271"/>
    </location>
</feature>
<dbReference type="AlphaFoldDB" id="A0A369J5Q1"/>
<dbReference type="GO" id="GO:0008237">
    <property type="term" value="F:metallopeptidase activity"/>
    <property type="evidence" value="ECO:0007669"/>
    <property type="project" value="InterPro"/>
</dbReference>
<evidence type="ECO:0000313" key="5">
    <source>
        <dbReference type="Proteomes" id="UP000076154"/>
    </source>
</evidence>
<feature type="domain" description="Putative peptidase" evidence="3">
    <location>
        <begin position="30"/>
        <end position="233"/>
    </location>
</feature>
<dbReference type="PANTHER" id="PTHR39399:SF1">
    <property type="entry name" value="PROTEIN ZPS1"/>
    <property type="match status" value="1"/>
</dbReference>
<dbReference type="InterPro" id="IPR029482">
    <property type="entry name" value="HRXXH"/>
</dbReference>
<dbReference type="STRING" id="39966.A0A369J5Q1"/>
<evidence type="ECO:0000256" key="1">
    <source>
        <dbReference type="SAM" id="MobiDB-lite"/>
    </source>
</evidence>
<keyword evidence="2" id="KW-0732">Signal</keyword>
<dbReference type="OrthoDB" id="4689212at2759"/>
<proteinExistence type="predicted"/>
<evidence type="ECO:0000313" key="4">
    <source>
        <dbReference type="EMBL" id="RDB17278.1"/>
    </source>
</evidence>
<gene>
    <name evidence="4" type="primary">aspnd1</name>
    <name evidence="4" type="ORF">Hypma_001729</name>
</gene>
<evidence type="ECO:0000259" key="3">
    <source>
        <dbReference type="Pfam" id="PF13933"/>
    </source>
</evidence>
<dbReference type="GO" id="GO:0009986">
    <property type="term" value="C:cell surface"/>
    <property type="evidence" value="ECO:0007669"/>
    <property type="project" value="TreeGrafter"/>
</dbReference>
<dbReference type="InterPro" id="IPR039124">
    <property type="entry name" value="PRA1-like"/>
</dbReference>
<dbReference type="GO" id="GO:0005576">
    <property type="term" value="C:extracellular region"/>
    <property type="evidence" value="ECO:0007669"/>
    <property type="project" value="TreeGrafter"/>
</dbReference>
<feature type="chain" id="PRO_5017083268" evidence="2">
    <location>
        <begin position="20"/>
        <end position="284"/>
    </location>
</feature>
<dbReference type="Gene3D" id="3.40.390.10">
    <property type="entry name" value="Collagenase (Catalytic Domain)"/>
    <property type="match status" value="1"/>
</dbReference>
<organism evidence="4 5">
    <name type="scientific">Hypsizygus marmoreus</name>
    <name type="common">White beech mushroom</name>
    <name type="synonym">Agaricus marmoreus</name>
    <dbReference type="NCBI Taxonomy" id="39966"/>
    <lineage>
        <taxon>Eukaryota</taxon>
        <taxon>Fungi</taxon>
        <taxon>Dikarya</taxon>
        <taxon>Basidiomycota</taxon>
        <taxon>Agaricomycotina</taxon>
        <taxon>Agaricomycetes</taxon>
        <taxon>Agaricomycetidae</taxon>
        <taxon>Agaricales</taxon>
        <taxon>Tricholomatineae</taxon>
        <taxon>Lyophyllaceae</taxon>
        <taxon>Hypsizygus</taxon>
    </lineage>
</organism>
<reference evidence="4" key="1">
    <citation type="submission" date="2018-04" db="EMBL/GenBank/DDBJ databases">
        <title>Whole genome sequencing of Hypsizygus marmoreus.</title>
        <authorList>
            <person name="Choi I.-G."/>
            <person name="Min B."/>
            <person name="Kim J.-G."/>
            <person name="Kim S."/>
            <person name="Oh Y.-L."/>
            <person name="Kong W.-S."/>
            <person name="Park H."/>
            <person name="Jeong J."/>
            <person name="Song E.-S."/>
        </authorList>
    </citation>
    <scope>NUCLEOTIDE SEQUENCE [LARGE SCALE GENOMIC DNA]</scope>
    <source>
        <strain evidence="4">51987-8</strain>
    </source>
</reference>
<dbReference type="SUPFAM" id="SSF55486">
    <property type="entry name" value="Metalloproteases ('zincins'), catalytic domain"/>
    <property type="match status" value="1"/>
</dbReference>
<dbReference type="GO" id="GO:0005178">
    <property type="term" value="F:integrin binding"/>
    <property type="evidence" value="ECO:0007669"/>
    <property type="project" value="TreeGrafter"/>
</dbReference>
<feature type="region of interest" description="Disordered" evidence="1">
    <location>
        <begin position="239"/>
        <end position="271"/>
    </location>
</feature>
<dbReference type="EMBL" id="LUEZ02000113">
    <property type="protein sequence ID" value="RDB17278.1"/>
    <property type="molecule type" value="Genomic_DNA"/>
</dbReference>
<dbReference type="Proteomes" id="UP000076154">
    <property type="component" value="Unassembled WGS sequence"/>
</dbReference>
<dbReference type="GO" id="GO:0008270">
    <property type="term" value="F:zinc ion binding"/>
    <property type="evidence" value="ECO:0007669"/>
    <property type="project" value="TreeGrafter"/>
</dbReference>